<dbReference type="Gene3D" id="3.40.50.2300">
    <property type="match status" value="1"/>
</dbReference>
<dbReference type="SUPFAM" id="SSF52172">
    <property type="entry name" value="CheY-like"/>
    <property type="match status" value="1"/>
</dbReference>
<evidence type="ECO:0000256" key="1">
    <source>
        <dbReference type="ARBA" id="ARBA00022553"/>
    </source>
</evidence>
<comment type="caution">
    <text evidence="3">The sequence shown here is derived from an EMBL/GenBank/DDBJ whole genome shotgun (WGS) entry which is preliminary data.</text>
</comment>
<dbReference type="EMBL" id="LAZR01004668">
    <property type="protein sequence ID" value="KKN06614.1"/>
    <property type="molecule type" value="Genomic_DNA"/>
</dbReference>
<keyword evidence="1" id="KW-0597">Phosphoprotein</keyword>
<dbReference type="SUPFAM" id="SSF47384">
    <property type="entry name" value="Homodimeric domain of signal transducing histidine kinase"/>
    <property type="match status" value="1"/>
</dbReference>
<dbReference type="PANTHER" id="PTHR44591:SF3">
    <property type="entry name" value="RESPONSE REGULATORY DOMAIN-CONTAINING PROTEIN"/>
    <property type="match status" value="1"/>
</dbReference>
<dbReference type="GO" id="GO:0000155">
    <property type="term" value="F:phosphorelay sensor kinase activity"/>
    <property type="evidence" value="ECO:0007669"/>
    <property type="project" value="InterPro"/>
</dbReference>
<dbReference type="InterPro" id="IPR011006">
    <property type="entry name" value="CheY-like_superfamily"/>
</dbReference>
<reference evidence="3" key="1">
    <citation type="journal article" date="2015" name="Nature">
        <title>Complex archaea that bridge the gap between prokaryotes and eukaryotes.</title>
        <authorList>
            <person name="Spang A."/>
            <person name="Saw J.H."/>
            <person name="Jorgensen S.L."/>
            <person name="Zaremba-Niedzwiedzka K."/>
            <person name="Martijn J."/>
            <person name="Lind A.E."/>
            <person name="van Eijk R."/>
            <person name="Schleper C."/>
            <person name="Guy L."/>
            <person name="Ettema T.J."/>
        </authorList>
    </citation>
    <scope>NUCLEOTIDE SEQUENCE</scope>
</reference>
<dbReference type="InterPro" id="IPR050595">
    <property type="entry name" value="Bact_response_regulator"/>
</dbReference>
<organism evidence="3">
    <name type="scientific">marine sediment metagenome</name>
    <dbReference type="NCBI Taxonomy" id="412755"/>
    <lineage>
        <taxon>unclassified sequences</taxon>
        <taxon>metagenomes</taxon>
        <taxon>ecological metagenomes</taxon>
    </lineage>
</organism>
<accession>A0A0F9MLM9</accession>
<dbReference type="Pfam" id="PF00072">
    <property type="entry name" value="Response_reg"/>
    <property type="match status" value="1"/>
</dbReference>
<gene>
    <name evidence="3" type="ORF">LCGC14_1075450</name>
</gene>
<name>A0A0F9MLM9_9ZZZZ</name>
<feature type="domain" description="Response regulatory" evidence="2">
    <location>
        <begin position="166"/>
        <end position="282"/>
    </location>
</feature>
<dbReference type="InterPro" id="IPR036097">
    <property type="entry name" value="HisK_dim/P_sf"/>
</dbReference>
<dbReference type="SMART" id="SM00448">
    <property type="entry name" value="REC"/>
    <property type="match status" value="1"/>
</dbReference>
<evidence type="ECO:0000313" key="3">
    <source>
        <dbReference type="EMBL" id="KKN06614.1"/>
    </source>
</evidence>
<proteinExistence type="predicted"/>
<dbReference type="PANTHER" id="PTHR44591">
    <property type="entry name" value="STRESS RESPONSE REGULATOR PROTEIN 1"/>
    <property type="match status" value="1"/>
</dbReference>
<evidence type="ECO:0000259" key="2">
    <source>
        <dbReference type="PROSITE" id="PS50110"/>
    </source>
</evidence>
<dbReference type="InterPro" id="IPR001789">
    <property type="entry name" value="Sig_transdc_resp-reg_receiver"/>
</dbReference>
<sequence length="283" mass="33154">MVVFISVKLTDDMKIYEKETGKRAIWRGNITKNFKKWKKGEKIHIEDKERVCILVTEEVKKQWQNFTKQNQISTTSKLIREGVKFFMNFKSSSPNLKDLADIYHYLKEPLTSIKGFSEILIERHKHELDWDILLKMRKIFEQSQILEERIGSLFLDKFSNSNQPIDILIVDDDNYTIDLLTDYFSSKGYTCENTVDGKSALELLDKYKPKIILLDIILPDISGYNICAKIKSNKRLKNIPVYYITAVSPYEVKEKTKETGAQGYFLKPFNFTEFSELFDHLSS</sequence>
<dbReference type="AlphaFoldDB" id="A0A0F9MLM9"/>
<protein>
    <recommendedName>
        <fullName evidence="2">Response regulatory domain-containing protein</fullName>
    </recommendedName>
</protein>
<dbReference type="PROSITE" id="PS50110">
    <property type="entry name" value="RESPONSE_REGULATORY"/>
    <property type="match status" value="1"/>
</dbReference>
<dbReference type="InterPro" id="IPR003661">
    <property type="entry name" value="HisK_dim/P_dom"/>
</dbReference>
<dbReference type="CDD" id="cd00082">
    <property type="entry name" value="HisKA"/>
    <property type="match status" value="1"/>
</dbReference>